<gene>
    <name evidence="2" type="ORF">JIN84_22460</name>
</gene>
<reference evidence="2" key="1">
    <citation type="submission" date="2021-01" db="EMBL/GenBank/DDBJ databases">
        <title>Modified the classification status of verrucomicrobia.</title>
        <authorList>
            <person name="Feng X."/>
        </authorList>
    </citation>
    <scope>NUCLEOTIDE SEQUENCE</scope>
    <source>
        <strain evidence="2">JCM 18052</strain>
    </source>
</reference>
<evidence type="ECO:0000313" key="3">
    <source>
        <dbReference type="Proteomes" id="UP000600139"/>
    </source>
</evidence>
<evidence type="ECO:0000313" key="2">
    <source>
        <dbReference type="EMBL" id="MBK1818399.1"/>
    </source>
</evidence>
<organism evidence="2 3">
    <name type="scientific">Luteolibacter yonseiensis</name>
    <dbReference type="NCBI Taxonomy" id="1144680"/>
    <lineage>
        <taxon>Bacteria</taxon>
        <taxon>Pseudomonadati</taxon>
        <taxon>Verrucomicrobiota</taxon>
        <taxon>Verrucomicrobiia</taxon>
        <taxon>Verrucomicrobiales</taxon>
        <taxon>Verrucomicrobiaceae</taxon>
        <taxon>Luteolibacter</taxon>
    </lineage>
</organism>
<protein>
    <submittedName>
        <fullName evidence="2">Uncharacterized protein</fullName>
    </submittedName>
</protein>
<accession>A0A934R7G9</accession>
<name>A0A934R7G9_9BACT</name>
<dbReference type="RefSeq" id="WP_200353346.1">
    <property type="nucleotide sequence ID" value="NZ_BAABHZ010000002.1"/>
</dbReference>
<keyword evidence="1" id="KW-0812">Transmembrane</keyword>
<comment type="caution">
    <text evidence="2">The sequence shown here is derived from an EMBL/GenBank/DDBJ whole genome shotgun (WGS) entry which is preliminary data.</text>
</comment>
<keyword evidence="3" id="KW-1185">Reference proteome</keyword>
<keyword evidence="1" id="KW-1133">Transmembrane helix</keyword>
<dbReference type="EMBL" id="JAENIK010000013">
    <property type="protein sequence ID" value="MBK1818399.1"/>
    <property type="molecule type" value="Genomic_DNA"/>
</dbReference>
<evidence type="ECO:0000256" key="1">
    <source>
        <dbReference type="SAM" id="Phobius"/>
    </source>
</evidence>
<dbReference type="AlphaFoldDB" id="A0A934R7G9"/>
<proteinExistence type="predicted"/>
<keyword evidence="1" id="KW-0472">Membrane</keyword>
<feature type="transmembrane region" description="Helical" evidence="1">
    <location>
        <begin position="15"/>
        <end position="32"/>
    </location>
</feature>
<sequence length="150" mass="16666">MNSTPPTRESRHPRGIIQVALAAAIAITPILIKSHLDDNAQAAIAREYDSSRNEVLSRIDTAVRNHDLATLRGIESRYGGSVNDPEFKSVLNAGMAKVTARETEIELLISKHLDLVRHKEEVSFRPNPRQPQIAREDHQGAVQQLSILPH</sequence>
<dbReference type="Proteomes" id="UP000600139">
    <property type="component" value="Unassembled WGS sequence"/>
</dbReference>